<evidence type="ECO:0000256" key="5">
    <source>
        <dbReference type="ARBA" id="ARBA00023268"/>
    </source>
</evidence>
<dbReference type="InterPro" id="IPR013968">
    <property type="entry name" value="PKS_KR"/>
</dbReference>
<feature type="domain" description="Carrier" evidence="8">
    <location>
        <begin position="919"/>
        <end position="994"/>
    </location>
</feature>
<feature type="domain" description="Carrier" evidence="8">
    <location>
        <begin position="3829"/>
        <end position="3904"/>
    </location>
</feature>
<dbReference type="SMART" id="SM00823">
    <property type="entry name" value="PKS_PP"/>
    <property type="match status" value="5"/>
</dbReference>
<evidence type="ECO:0000313" key="13">
    <source>
        <dbReference type="Proteomes" id="UP000268652"/>
    </source>
</evidence>
<dbReference type="Proteomes" id="UP000275024">
    <property type="component" value="Unassembled WGS sequence"/>
</dbReference>
<dbReference type="InterPro" id="IPR001995">
    <property type="entry name" value="Peptidase_A2_cat"/>
</dbReference>
<dbReference type="InterPro" id="IPR041618">
    <property type="entry name" value="PKS_DE"/>
</dbReference>
<dbReference type="Gene3D" id="3.40.47.10">
    <property type="match status" value="4"/>
</dbReference>
<dbReference type="InterPro" id="IPR009081">
    <property type="entry name" value="PP-bd_ACP"/>
</dbReference>
<keyword evidence="1" id="KW-0596">Phosphopantetheine</keyword>
<dbReference type="SUPFAM" id="SSF51735">
    <property type="entry name" value="NAD(P)-binding Rossmann-fold domains"/>
    <property type="match status" value="10"/>
</dbReference>
<evidence type="ECO:0000256" key="4">
    <source>
        <dbReference type="ARBA" id="ARBA00023194"/>
    </source>
</evidence>
<dbReference type="InterPro" id="IPR014031">
    <property type="entry name" value="Ketoacyl_synth_C"/>
</dbReference>
<feature type="domain" description="Carrier" evidence="8">
    <location>
        <begin position="5270"/>
        <end position="5345"/>
    </location>
</feature>
<dbReference type="Gene3D" id="1.10.1200.10">
    <property type="entry name" value="ACP-like"/>
    <property type="match status" value="5"/>
</dbReference>
<dbReference type="EMBL" id="RBDY01000031">
    <property type="protein sequence ID" value="RKN15624.1"/>
    <property type="molecule type" value="Genomic_DNA"/>
</dbReference>
<dbReference type="GO" id="GO:0004312">
    <property type="term" value="F:fatty acid synthase activity"/>
    <property type="evidence" value="ECO:0007669"/>
    <property type="project" value="TreeGrafter"/>
</dbReference>
<evidence type="ECO:0000259" key="10">
    <source>
        <dbReference type="PROSITE" id="PS52004"/>
    </source>
</evidence>
<dbReference type="InterPro" id="IPR018201">
    <property type="entry name" value="Ketoacyl_synth_AS"/>
</dbReference>
<dbReference type="InterPro" id="IPR001227">
    <property type="entry name" value="Ac_transferase_dom_sf"/>
</dbReference>
<evidence type="ECO:0000313" key="11">
    <source>
        <dbReference type="EMBL" id="RKN04692.1"/>
    </source>
</evidence>
<dbReference type="InterPro" id="IPR036291">
    <property type="entry name" value="NAD(P)-bd_dom_sf"/>
</dbReference>
<dbReference type="SUPFAM" id="SSF47336">
    <property type="entry name" value="ACP-like"/>
    <property type="match status" value="5"/>
</dbReference>
<proteinExistence type="predicted"/>
<dbReference type="SUPFAM" id="SSF52151">
    <property type="entry name" value="FabD/lysophospholipase-like"/>
    <property type="match status" value="5"/>
</dbReference>
<protein>
    <submittedName>
        <fullName evidence="11">SDR family NAD(P)-dependent oxidoreductase</fullName>
    </submittedName>
</protein>
<evidence type="ECO:0000313" key="14">
    <source>
        <dbReference type="Proteomes" id="UP000275024"/>
    </source>
</evidence>
<dbReference type="Pfam" id="PF16197">
    <property type="entry name" value="KAsynt_C_assoc"/>
    <property type="match status" value="4"/>
</dbReference>
<dbReference type="InterPro" id="IPR050091">
    <property type="entry name" value="PKS_NRPS_Biosynth_Enz"/>
</dbReference>
<evidence type="ECO:0000313" key="12">
    <source>
        <dbReference type="EMBL" id="RKN15624.1"/>
    </source>
</evidence>
<dbReference type="SUPFAM" id="SSF53901">
    <property type="entry name" value="Thiolase-like"/>
    <property type="match status" value="4"/>
</dbReference>
<dbReference type="GO" id="GO:0006633">
    <property type="term" value="P:fatty acid biosynthetic process"/>
    <property type="evidence" value="ECO:0007669"/>
    <property type="project" value="InterPro"/>
</dbReference>
<dbReference type="PROSITE" id="PS00606">
    <property type="entry name" value="KS3_1"/>
    <property type="match status" value="4"/>
</dbReference>
<dbReference type="GO" id="GO:0033068">
    <property type="term" value="P:macrolide biosynthetic process"/>
    <property type="evidence" value="ECO:0007669"/>
    <property type="project" value="UniProtKB-ARBA"/>
</dbReference>
<dbReference type="FunFam" id="3.40.47.10:FF:000019">
    <property type="entry name" value="Polyketide synthase type I"/>
    <property type="match status" value="4"/>
</dbReference>
<dbReference type="PROSITE" id="PS00012">
    <property type="entry name" value="PHOSPHOPANTETHEINE"/>
    <property type="match status" value="5"/>
</dbReference>
<name>A0A3A9VVY0_9ACTN</name>
<accession>A0A3A9VVY0</accession>
<evidence type="ECO:0000256" key="3">
    <source>
        <dbReference type="ARBA" id="ARBA00022679"/>
    </source>
</evidence>
<dbReference type="Pfam" id="PF00550">
    <property type="entry name" value="PP-binding"/>
    <property type="match status" value="5"/>
</dbReference>
<dbReference type="InterPro" id="IPR020841">
    <property type="entry name" value="PKS_Beta-ketoAc_synthase_dom"/>
</dbReference>
<feature type="domain" description="Peptidase A2" evidence="9">
    <location>
        <begin position="6504"/>
        <end position="6518"/>
    </location>
</feature>
<keyword evidence="6" id="KW-0012">Acyltransferase</keyword>
<dbReference type="InterPro" id="IPR014030">
    <property type="entry name" value="Ketoacyl_synth_N"/>
</dbReference>
<dbReference type="Pfam" id="PF08659">
    <property type="entry name" value="KR"/>
    <property type="match status" value="5"/>
</dbReference>
<dbReference type="InterPro" id="IPR016035">
    <property type="entry name" value="Acyl_Trfase/lysoPLipase"/>
</dbReference>
<feature type="domain" description="Carrier" evidence="8">
    <location>
        <begin position="6756"/>
        <end position="6831"/>
    </location>
</feature>
<dbReference type="SMART" id="SM01294">
    <property type="entry name" value="PKS_PP_betabranch"/>
    <property type="match status" value="5"/>
</dbReference>
<dbReference type="SMART" id="SM00825">
    <property type="entry name" value="PKS_KS"/>
    <property type="match status" value="4"/>
</dbReference>
<keyword evidence="2" id="KW-0597">Phosphoprotein</keyword>
<keyword evidence="5" id="KW-0511">Multifunctional enzyme</keyword>
<dbReference type="Gene3D" id="3.40.50.720">
    <property type="entry name" value="NAD(P)-binding Rossmann-like Domain"/>
    <property type="match status" value="5"/>
</dbReference>
<dbReference type="Pfam" id="PF18369">
    <property type="entry name" value="PKS_DE"/>
    <property type="match status" value="2"/>
</dbReference>
<evidence type="ECO:0000256" key="1">
    <source>
        <dbReference type="ARBA" id="ARBA00022450"/>
    </source>
</evidence>
<dbReference type="InterPro" id="IPR020806">
    <property type="entry name" value="PKS_PP-bd"/>
</dbReference>
<dbReference type="PROSITE" id="PS50175">
    <property type="entry name" value="ASP_PROT_RETROV"/>
    <property type="match status" value="1"/>
</dbReference>
<dbReference type="InterPro" id="IPR016036">
    <property type="entry name" value="Malonyl_transacylase_ACP-bd"/>
</dbReference>
<dbReference type="GO" id="GO:0004190">
    <property type="term" value="F:aspartic-type endopeptidase activity"/>
    <property type="evidence" value="ECO:0007669"/>
    <property type="project" value="InterPro"/>
</dbReference>
<dbReference type="SUPFAM" id="SSF55048">
    <property type="entry name" value="Probable ACP-binding domain of malonyl-CoA ACP transacylase"/>
    <property type="match status" value="5"/>
</dbReference>
<dbReference type="GO" id="GO:0006508">
    <property type="term" value="P:proteolysis"/>
    <property type="evidence" value="ECO:0007669"/>
    <property type="project" value="InterPro"/>
</dbReference>
<keyword evidence="13" id="KW-1185">Reference proteome</keyword>
<dbReference type="EMBL" id="RBDX01000033">
    <property type="protein sequence ID" value="RKN04692.1"/>
    <property type="molecule type" value="Genomic_DNA"/>
</dbReference>
<feature type="domain" description="Ketosynthase family 3 (KS3)" evidence="10">
    <location>
        <begin position="5369"/>
        <end position="5794"/>
    </location>
</feature>
<evidence type="ECO:0000256" key="2">
    <source>
        <dbReference type="ARBA" id="ARBA00022553"/>
    </source>
</evidence>
<dbReference type="FunFam" id="1.10.1200.10:FF:000007">
    <property type="entry name" value="Probable polyketide synthase pks17"/>
    <property type="match status" value="5"/>
</dbReference>
<sequence length="6906" mass="722397">MDSGADLGDIAHSLTAFRAAHDERAVAVGADAAELAEALDAFAGGVIDAEGIVSGRVVPGASRPVFVFPGQGAQWVGMASELLGVSPVFRESMEACRAALGPFVEWDFDAALGDPGLLSRVDVVQPVLWAVMVSLAAVWRSYGVEPAAVVGHSQGEIAAAVVAGGLSLEDGARVVALRSQAWLGLVGLGGMASVGLPADVVRERLVRWGDVLSIAAVNSPGACAVAGDPVALDELVETLTAEGVRARRIKGIDTAGHSAQVEPLRERLLSDLAPVAPRSGSVPFYSTVTGGLLDTAGLDTGYWYRNMREPVEFEAATRALAAAGHSVFIEVSAHLLLGSAIEATVDDAVTVGTLRRDEGGVRRLLLSLGEAHAHGVPVRWGLEGGHVDLPTYPFQRQRYWLDVEPALDTEFWQAIDNGELALGDDALRALTSWREARRNASVADSWRYRITWKPVATAPSELTGTWLVVTAPGVDNPLPGTLTLELDPADADRAVLAARLTEAAEAAEGHALTGVLSLAGADERPLHGHRSLTHGLAHTVALVQALGDAGLTTPLWVATRGAVSVDGERLTSPTQAELWGLGRVAAQEQPELWGGLVDLPEALDDRALARLATAISGGLGNEDQVAIRPDGVYARRLTRAAARRTRDWAPSGTVLVTGGTGAVGSRIGRWLAENGASHVVLTSRRGPDAPGAAELADDIRALGAEATIAACDAADRDALAALLGGLPDLTAVIHAAVVLDDGVLDVMDPARLDRVLAPKVEAARHLDELTRDRDLAAFVLFSSAAGTLGNGGQANYAAANAYVDALAEQRRADGLTATSVAWGPWGGGGPADGAVGERLEQQGVPTMNPDLAISALRQAIEADDTFVAVADIRWETFYPSFAAARRSALLSDLAEIRSLPEPTSLEARFAGLTEAERARALLDLVRGQAAAVLGYASVDAVEPGRPFRDLGFDSLTAVEIRNRLSSTTGLRLPATLVFDYPTPTALAGYLRELIGGPADAAPAAADASAALAVATDHDDPIAIVSLGCRFPGGIEAPEQLWDLLVSGRDAVGGFPDDRGWDLDALYDADPDAAGTTYTREGGFLRAATEFDSEFFGISPREALAIDPQQRLLLEVCWEAVERAGIDPSTLRGSRSGVFIGNTGETYSGLLERNPGDAEGYLLTGNTSSVLSGRVAYTLGLEGPAMTVDTACSSSLLALHLAAQSLRQGECSLALAGGVTILSGPAGLVEFSRQRGLAEDGRCKAFDADADGTGFAEGVGIVIVERLSDARRNGHPVLALLRGSAVNQDGASNGLTAPNGPAQQRVIRAALANAGLAPSDIDAVEAHGTGTRLGDPIEAQAVLATYGRDRDPERPLWLGALKSNIGHTLAASGIAGVLKMVLSLQHGLLPRTLHVNEPTPHVDWSAGAVELLTEARPWGPEDRPRRAGVSSFGISGTNAHAIIEEAPAAEPPAPRGPLPLPVLPVVLSARDDAALREQARRLREFDHEPLDLAYSLATGRAAHEHRAVVVAGPGQDIAEGLNAIATGAESPSVARGTVRTTGSLAFLFTGQGSQRLGMGRELYEAFPVYAEAFEAVCERFELPVRDVVFGDDADTLNRTEYTQAGLFAVEVALFRLVESWGITPDFLAGHSIGEIAAAHVAGVLSLDDACTLVAARGRLMGALPEGGAMVAVQAPESEVLPLLVEGVEVAAVNGPDSVVLSGDEDAVLALAKRWKHKRLATSHAFHSHLMDPMLDAFRAVAETLTYGRARIPIAGQPALTDAAYWVRHVREAVRFHDATEWLAAQGVTTALEIGPDGVLSALADGIPALRRDRPETETLIGALATLHTRGVTPDWAALFHGTGARRVDLPTYPFQRRRYWPAAPLDDDQPLTGDVIEARFWEAVDREDLEALAETLDTTDEQLGGVLPALASWRRKRRTESTLDSWRYRVTWKPATGVTSPVLTGTWLLVGAQHPDVEEALARCGATVTRVDGPDAIVPTTLPTRLSGVLSLLALDPDPLPGGSYVPHPVAATAALVRALGAAGVDAPLWVATRGAVAATRAERATDADQAAVWGLGQVIGLEQPRRWGGLIDLPTDLDSRAATRLGGVLSGTSGEDQAAIRPSGVFLRRLSRAPIGDAAPAQDWRPSGTTLVTGGTGALGAHTARWLAARGAEHLLLTSRRGLDAPGAAELRDELTALGARVTVLACDVADRDALAALLEIHPVDAVFHTAGVLDDGVLDSLTTDRFATVFRAKVRSALHLDELTRDRDLSAFVLFSSLAGMMGNAGQGNYAAANAYLDALAVRRRDDGLPATSVAWGAWDGGMAEGKAAAERVRRGGVPLMAPDLAIAALQQALDHQDTVVAVAAMDWARTLPEFSAARPNPLVAGLAPADPATQDPNAAPPTAEPARADALTEQEVLQLVRTQVALVLAHGGPESIDPERAFNDLGFDSLTAVELRNRLGAATGRTLPATLVFDHPTPKALAAFLRDTATAHTRATPGGTTAPVTDDDPIAIVGMACRFPGGVASPDDLWRLLLDGTDTTSGFPENRGWDELASVTTREGAFLHDADQFDPAFFGISPREAVAMDPQQRLLLETAWEAFERTGIDPAALRGSATGVFVGTNGQDYVTLLQRSTDDVGGFLGTGNAAAVVSGRLAYTFGLEGPAVTVDTACSSSLVALHWAAQALRQGECSLALAGGVTVMSSPVAFVEFSKQGGLAADGRCKAFAAEADGTAWGEGVGLLVVERLSDARRNGHPVLAVLSGSAVNSDGASNGLTAPNGPSQQRVIRAALDSAGLTPADVGAVEAHGTGTTLGDPIEAQALLATYGQDRSEGRPLWLGSVKSNIGHTQAAAGVAGVIKMVMAVRHGVLPPTLHVDEPSPHVDWSTGAVELLTETREWDTEGPRRAGVSSFGMSGTNAHAIIEQAPDEPMPELTGAPAEFTLPLLPLPISARSRDALRAQAARLAESGHTPLDLAYSAATTRAALDHRAVVLAADATALRHGLTTVLNGGAIVGEARTTRRLALVFSGQGSQRLGMGRELYDVFPVFADAFDAVCARLDGLLERPLRDVVFGDDAEALNRTEFTQVALFAVEVALHRLVESWGVRPEFLAGHSIGEIAAAHVAGVLSLDDACTLVAARGRLMGALPEGGAMVAVQAPESEVLPLLVEGVDVAAVNGPDSVVLSGDEDAVLAVAGRWKHKRLTVSHAFHSHLMDPMLEEFRSVAESLTYHPAHLPIAGQPEAVDAAYWVRHVRDAVRFHDAVESLRAEGVDTFLEIGPDGVLSALTDGIPTLRKSRTDADALLTALATLHVHGIEVDWESFYAGTGARRVDLPTYAFQRQRYWPELAPVGDDAAFWEAAESGDLADLLEPVLPALHDWRERRRHTSATDAWRYRIDWTPLAETPAPALTGRWLVLRPEHHTELADAIIEGLRARGADLTTDPDAPAVPGGDLTGVLSLLALDTTQSSSGITAGLAATAAALRDTGDAPLWCVTREAASAENADPAQAAVWGLGRVAALEQPDRWGGLIDLPAEIGEPEIDRLAAALSRADGEDQLAIRPGGTWARRMVRAKSTEPGERWTPTGTVLITGGTGALGGHVARWLAGAGAEHLVLTSRRGEHAPGAPELADALRASGARVTVAACDVADREALAALLGELPDLTAVFHTAGVLDDGVVEALTPERFETVFRAKVRSALNLHQLTEDRDLAAFVLFSSTAGVFGSSGQGNYAAANAYLDALAQLRREAGLPATSVAFGPWAQGGMADAVGAKLRRGGVRAMPPELAMTALRRALDLDDTAVAVVDIEWERFAAEFAAARPVRLFDAVPEAAAAIAPADAAARRFATMNAAERERALLDLVRAQVALVLGHDGSDAIAPDRVFSDLGFDSLTAVELRNALAGATDLRLPTTLVFDHPTPGALAAYLDAELVGETAVATPSGPGAFTDEPIAIVAMSCRFPGGVSSPEDLWELLASGADAVGPLPEDRGWNVTFDAEGGREGTIATRAGAFLDAVGDFDADFFGISPREALALDPQQRLLLETTWEVFERAGIDPAALRGSGTGVFIGSNGQDYGAVLMNAKESTEGYAGTGTAASVISGRLAYTFALEGPAVTVDTACSSSLVALHLAAQALRQGECSMALAGGVTVMTSPAAFIEFSRQRGLAEDGRCKAFGADADGTGWGEGVGLLVVERLSDARRNGHPVLAVVHGSAVNQDGASNGLTAPNGPSQQRVIRAALASAGLAPADVDAVEAHGTGTRLGDPIEAQALLATYGRDRSEGRPLWLGSIKSNIGHTQAAAGVAGIIKMVMAMRHGVLPKTLHADEPTPHVDWSHGAVELLSESRAWASEGPRRAGVSSFGMSGTNAHVILGEAPAYPAGPAPVERPAPPPVIPLPLSAASPRALAAQAAGLLHALDADLGDLAHSLATTRSALSHRAVVLARDTEDAREALAALAEGRGGPLTGEAADGRLAFLFSGQGSQRLGMGRELYGAFPVYAEAFDAVCERFELPVRDVVFGEDADLLNRTEYTQVALFAVEIALFRLVESWGVRPEFLAGHSIGEIAAAHVAGVLSLDDACTLVAARGRLMGALPEGGAMVAVRAPEAEVLPLLAEGVEVAAVNGPDSVVLSGDEDAVLALAQRWKHKRLAVSHAFHSHLMDPMLDEFRTVAETLTSHPAQLPIAGQPETVDAEYWVRHVRDAVRFHDAVESLRSDGVGTFLEIGPDGVLSALVEGVPALRKDRPEPEALLTALARLHVTGTPVDWASLTPGARRVELPTYPFQRTRYWPERTGTATDDDSRFWNAVDNGELALDDTALTAVNAWRERQRHEAAHEAWRYRVEWKPFNGNAAALHGTWLVVVPTTPHPWATSALETLPGARAVTADRIGELTEGPAITGVLSLLALGRHHDPRHATLATAAALRALGGAGITAPVWIATSGAVATGRADRVTAPDATAVWGLGRVIGLELPDRWGGLIDLPERPDERAAARLATALGATGEDQLAIRASGVFMRRLAHQPLTRVTRPWTPHGTVLVTGGTGALGKRVARWLAEAGAGHLVLASRSGGDADALSAELGTRVTVARCDVADRAAVTSLVEGLPDLTAVVHAAGAADTRPLAESDTAALAGTMAAKVLGAAHLDEALGERELDAFVLFSSIAGVWGSGGQSAYAAANAYLDGLAESRRARGLTATSIAWGPWAEAGMAATDEAEDLLRRRGLPALASDTAVAALRRALDEDHTCLTVADVDWARFAPSFAAARPRPLIADLPEVRELSAADGTMDGAAPELAHALAPLAPTERARRLLDLVRTEAAAVLGHRSTQAVTATRPLRELGFDSLTAVELRQRLQAATGLTLPTTLVFDHPTAQALATLLGSQLLGDEPESTTRAATAGPTARTAEADDPIVIVGMSCRFPGGVRSPEDLWRLTADGTDAITGFPADRGWDLATLYDAGADAAGSSVTAEGGFLHDAAEFDAAFFGINPREALAMDPQQRLLLEASWEALESAGIDPTTLRGSQTGVFVGASPSGYGVAPADAPDGTEGYFLTGSATAVASGRVSYTLGLEGPAVTVDTACSSSLVALHYAAQSLARGECSLALVGGVSVMASPAVFTEFSRQRGLAEDGRCKSFSDHADGTGWGEGVGILLIQRLSDARRDGHRVLAIVRGSAVNQDGASNGLTAPNGPAQQRVIRAALADAGLTTADIDAVEAHGTGTTLGDPIEAQALLATYGQDRDDRRPLWLGSIKSNIGHTQAAAGVAGIIKMVMAMRHATLPMTLHADEPTTHVDWSAGAVKLLTEARPWTTEGPRRAAVSAFGVSGTNAHTVIEQAPDAQELAPSPEATPLPAVPLLVSGHGAAALRAQAARLRAHLAATDGWDLNDIAHSAAATRATHDHRAAVIATDRDELLRGLEAIATGRTRAGVLTGTADREGRTAFLFTGQGSQRPGMGRELYEVFPVFAEAFDACCAHLDTALDRPLAEVIADDPDALTTTVYAQAGLFAFEVALFRLLESLGVHPDSVAGHSIGEIAAAHVAGVMSLEDACTLVAARGRLMQTLPPGGAMVAVQAPESEVLPLLIEGIDLAAVNGPDAVVLSGDEDAVLTLAPLWKHKRLTVSHAFHSHLMDPMLEAFRAVAETLTYHPARIPVAGQPETVDADHWVRHVRDTVRFHDTVEELTEAGVTTFAEIGPDAALSATGGFLPLQRRDRPEVETLLTGLAALHINGVPVDWRPLTPGRTAPLPTYAFQRERFWLTPAAPTAMAGARPEDTGFWETVERGDLASLAATLDIAPDAPLATVLPALSTWHRRRDEHTTADSWRYHVTWKPLGDTTAPALAGTWLVIGEGDADEAAAEALTGSGADAVTVEPGGTDREALALRLGKEAEGITALTGVLSLLALDATAHPAGSVGFAENVTLAQALGDAGVDAPLWLVTSGAVTTGPADRAIRPDQALTWGFGRVVGLEAPTRFGGLADLPATPDRRAWERLVAALAGREDEVAIRAGGTFARRLTHAPGDEPRGHWTPRGTVLVTGGTGALGSRVARWLLDTGADRVVLTSRRGIDAPGARALADDLGPRATVTACDIADRDAVATLVEGLPELTAVVHAAGAGQASPLGDTPLDEVTGIIAAKVLGAAHLDETLGERELDAFVLFSSIAGVWGSGGQGAYAAANAYLDALAEQRRARGLTATSVAWGPWAEGGMADAGAHELRRRGLPALDPHLAVTALGRALDRGDTTVTVADVDWDLFAPAYTAARPRPLLDDVAPPTPATAEPAADADDLRARLAALTEADRVQTLLDLVRGQAAAALGHDTADRVEPARGFMELGFDSLTAVELRNRLGAATGLRLPTTLVFDHPSPTALARHLTTELTPETTQDSGTGDGTDIDRLAAAMAAATEDERAETVAQLRSLINRWTGQTGTDRSIADATADEIFDIIHEEFGKTQ</sequence>
<dbReference type="Gene3D" id="3.40.366.10">
    <property type="entry name" value="Malonyl-Coenzyme A Acyl Carrier Protein, domain 2"/>
    <property type="match status" value="5"/>
</dbReference>
<evidence type="ECO:0000259" key="9">
    <source>
        <dbReference type="PROSITE" id="PS50175"/>
    </source>
</evidence>
<feature type="domain" description="Carrier" evidence="8">
    <location>
        <begin position="2396"/>
        <end position="2471"/>
    </location>
</feature>
<dbReference type="SMART" id="SM00822">
    <property type="entry name" value="PKS_KR"/>
    <property type="match status" value="5"/>
</dbReference>
<dbReference type="Pfam" id="PF00698">
    <property type="entry name" value="Acyl_transf_1"/>
    <property type="match status" value="5"/>
</dbReference>
<evidence type="ECO:0000259" key="8">
    <source>
        <dbReference type="PROSITE" id="PS50075"/>
    </source>
</evidence>
<dbReference type="CDD" id="cd00833">
    <property type="entry name" value="PKS"/>
    <property type="match status" value="4"/>
</dbReference>
<dbReference type="CDD" id="cd08952">
    <property type="entry name" value="KR_1_SDR_x"/>
    <property type="match status" value="5"/>
</dbReference>
<dbReference type="Pfam" id="PF02801">
    <property type="entry name" value="Ketoacyl-synt_C"/>
    <property type="match status" value="4"/>
</dbReference>
<dbReference type="Gene3D" id="6.10.140.1830">
    <property type="match status" value="2"/>
</dbReference>
<reference evidence="13 14" key="1">
    <citation type="submission" date="2018-09" db="EMBL/GenBank/DDBJ databases">
        <title>Streptomyces sp. nov. DS1-2, an endophytic actinomycete isolated from roots of Dendrobium scabrilingue.</title>
        <authorList>
            <person name="Kuncharoen N."/>
            <person name="Kudo T."/>
            <person name="Ohkuma M."/>
            <person name="Yuki M."/>
            <person name="Tanasupawat S."/>
        </authorList>
    </citation>
    <scope>NUCLEOTIDE SEQUENCE [LARGE SCALE GENOMIC DNA]</scope>
    <source>
        <strain evidence="11 14">AZ1-7</strain>
        <strain evidence="12 13">DS1-2</strain>
    </source>
</reference>
<dbReference type="NCBIfam" id="NF045894">
    <property type="entry name" value="PKS_plus_SDR"/>
    <property type="match status" value="4"/>
</dbReference>
<dbReference type="SMART" id="SM00827">
    <property type="entry name" value="PKS_AT"/>
    <property type="match status" value="5"/>
</dbReference>
<dbReference type="PANTHER" id="PTHR43775">
    <property type="entry name" value="FATTY ACID SYNTHASE"/>
    <property type="match status" value="1"/>
</dbReference>
<dbReference type="GO" id="GO:0031177">
    <property type="term" value="F:phosphopantetheine binding"/>
    <property type="evidence" value="ECO:0007669"/>
    <property type="project" value="InterPro"/>
</dbReference>
<dbReference type="PROSITE" id="PS52004">
    <property type="entry name" value="KS3_2"/>
    <property type="match status" value="4"/>
</dbReference>
<dbReference type="Proteomes" id="UP000268652">
    <property type="component" value="Unassembled WGS sequence"/>
</dbReference>
<dbReference type="GO" id="GO:0004315">
    <property type="term" value="F:3-oxoacyl-[acyl-carrier-protein] synthase activity"/>
    <property type="evidence" value="ECO:0007669"/>
    <property type="project" value="InterPro"/>
</dbReference>
<comment type="caution">
    <text evidence="11">The sequence shown here is derived from an EMBL/GenBank/DDBJ whole genome shotgun (WGS) entry which is preliminary data.</text>
</comment>
<gene>
    <name evidence="12" type="ORF">D7318_26995</name>
    <name evidence="11" type="ORF">D7319_27590</name>
</gene>
<evidence type="ECO:0000256" key="6">
    <source>
        <dbReference type="ARBA" id="ARBA00023315"/>
    </source>
</evidence>
<dbReference type="InterPro" id="IPR032821">
    <property type="entry name" value="PKS_assoc"/>
</dbReference>
<dbReference type="PANTHER" id="PTHR43775:SF51">
    <property type="entry name" value="INACTIVE PHENOLPHTHIOCEROL SYNTHESIS POLYKETIDE SYNTHASE TYPE I PKS1-RELATED"/>
    <property type="match status" value="1"/>
</dbReference>
<evidence type="ECO:0000256" key="7">
    <source>
        <dbReference type="SAM" id="MobiDB-lite"/>
    </source>
</evidence>
<dbReference type="InterPro" id="IPR006162">
    <property type="entry name" value="Ppantetheine_attach_site"/>
</dbReference>
<dbReference type="PROSITE" id="PS50075">
    <property type="entry name" value="CARRIER"/>
    <property type="match status" value="5"/>
</dbReference>
<feature type="domain" description="Ketosynthase family 3 (KS3)" evidence="10">
    <location>
        <begin position="3921"/>
        <end position="4344"/>
    </location>
</feature>
<dbReference type="Pfam" id="PF00109">
    <property type="entry name" value="ketoacyl-synt"/>
    <property type="match status" value="4"/>
</dbReference>
<dbReference type="Gene3D" id="3.30.70.3290">
    <property type="match status" value="5"/>
</dbReference>
<dbReference type="InterPro" id="IPR014043">
    <property type="entry name" value="Acyl_transferase_dom"/>
</dbReference>
<organism evidence="11 14">
    <name type="scientific">Streptomyces radicis</name>
    <dbReference type="NCBI Taxonomy" id="1750517"/>
    <lineage>
        <taxon>Bacteria</taxon>
        <taxon>Bacillati</taxon>
        <taxon>Actinomycetota</taxon>
        <taxon>Actinomycetes</taxon>
        <taxon>Kitasatosporales</taxon>
        <taxon>Streptomycetaceae</taxon>
        <taxon>Streptomyces</taxon>
    </lineage>
</organism>
<dbReference type="InterPro" id="IPR036736">
    <property type="entry name" value="ACP-like_sf"/>
</dbReference>
<dbReference type="InterPro" id="IPR057326">
    <property type="entry name" value="KR_dom"/>
</dbReference>
<dbReference type="InterPro" id="IPR016039">
    <property type="entry name" value="Thiolase-like"/>
</dbReference>
<keyword evidence="3" id="KW-0808">Transferase</keyword>
<feature type="domain" description="Ketosynthase family 3 (KS3)" evidence="10">
    <location>
        <begin position="2489"/>
        <end position="2904"/>
    </location>
</feature>
<feature type="domain" description="Ketosynthase family 3 (KS3)" evidence="10">
    <location>
        <begin position="1018"/>
        <end position="1444"/>
    </location>
</feature>
<feature type="region of interest" description="Disordered" evidence="7">
    <location>
        <begin position="2367"/>
        <end position="2388"/>
    </location>
</feature>
<keyword evidence="4" id="KW-0045">Antibiotic biosynthesis</keyword>